<reference evidence="4" key="1">
    <citation type="submission" date="2018-10" db="EMBL/GenBank/DDBJ databases">
        <title>Hidden diversity of soil giant viruses.</title>
        <authorList>
            <person name="Schulz F."/>
            <person name="Alteio L."/>
            <person name="Goudeau D."/>
            <person name="Ryan E.M."/>
            <person name="Malmstrom R.R."/>
            <person name="Blanchard J."/>
            <person name="Woyke T."/>
        </authorList>
    </citation>
    <scope>NUCLEOTIDE SEQUENCE</scope>
    <source>
        <strain evidence="4">HYV1</strain>
    </source>
</reference>
<keyword evidence="2" id="KW-0833">Ubl conjugation pathway</keyword>
<dbReference type="InterPro" id="IPR055417">
    <property type="entry name" value="UFD1_N1"/>
</dbReference>
<protein>
    <submittedName>
        <fullName evidence="4">Putative ubiquitin fusion degradation protein</fullName>
    </submittedName>
</protein>
<sequence length="230" mass="26654">MASDDEDEFDLVDFDAEPVSDLAKYDPPKHERKKHKTTHLTDPLLKVHNYFLKQFACVNVLLCDNLSIRQVLNYNASDKVILPSNSFRDLANDSKESVYVLRLINPKNLKQVYVSIDGFTNSEKKNEKIMYIPPWIMKHLAVKNNEMVHADAVSVPKIIEVHIKVPEEVKRAEVNIKVILEFLLRNHTLLFIGKIISYTMFEREYQFEVTHLKPSHVGIILNSDVRLDLV</sequence>
<dbReference type="Gene3D" id="3.10.330.10">
    <property type="match status" value="1"/>
</dbReference>
<organism evidence="4">
    <name type="scientific">Hyperionvirus sp</name>
    <dbReference type="NCBI Taxonomy" id="2487770"/>
    <lineage>
        <taxon>Viruses</taxon>
        <taxon>Varidnaviria</taxon>
        <taxon>Bamfordvirae</taxon>
        <taxon>Nucleocytoviricota</taxon>
        <taxon>Megaviricetes</taxon>
        <taxon>Imitervirales</taxon>
        <taxon>Mimiviridae</taxon>
        <taxon>Klosneuvirinae</taxon>
    </lineage>
</organism>
<dbReference type="GO" id="GO:0031593">
    <property type="term" value="F:polyubiquitin modification-dependent protein binding"/>
    <property type="evidence" value="ECO:0007669"/>
    <property type="project" value="TreeGrafter"/>
</dbReference>
<dbReference type="Gene3D" id="2.40.40.50">
    <property type="entry name" value="Ubiquitin fusion degradation protein UFD1, N-terminal domain"/>
    <property type="match status" value="1"/>
</dbReference>
<dbReference type="InterPro" id="IPR042299">
    <property type="entry name" value="Ufd1-like_Nn"/>
</dbReference>
<accession>A0A3G5A970</accession>
<gene>
    <name evidence="4" type="ORF">Hyperionvirus9_49</name>
</gene>
<dbReference type="Pfam" id="PF03152">
    <property type="entry name" value="UFD1_N1"/>
    <property type="match status" value="1"/>
</dbReference>
<evidence type="ECO:0000313" key="4">
    <source>
        <dbReference type="EMBL" id="AYV83632.1"/>
    </source>
</evidence>
<name>A0A3G5A970_9VIRU</name>
<dbReference type="PANTHER" id="PTHR12555:SF13">
    <property type="entry name" value="UBIQUITIN RECOGNITION FACTOR IN ER-ASSOCIATED DEGRADATION PROTEIN 1"/>
    <property type="match status" value="1"/>
</dbReference>
<dbReference type="EMBL" id="MK072391">
    <property type="protein sequence ID" value="AYV83632.1"/>
    <property type="molecule type" value="Genomic_DNA"/>
</dbReference>
<evidence type="ECO:0000256" key="1">
    <source>
        <dbReference type="ARBA" id="ARBA00006043"/>
    </source>
</evidence>
<dbReference type="GO" id="GO:0006511">
    <property type="term" value="P:ubiquitin-dependent protein catabolic process"/>
    <property type="evidence" value="ECO:0007669"/>
    <property type="project" value="InterPro"/>
</dbReference>
<proteinExistence type="inferred from homology"/>
<evidence type="ECO:0000256" key="2">
    <source>
        <dbReference type="ARBA" id="ARBA00022786"/>
    </source>
</evidence>
<evidence type="ECO:0000259" key="3">
    <source>
        <dbReference type="Pfam" id="PF03152"/>
    </source>
</evidence>
<dbReference type="GO" id="GO:0036503">
    <property type="term" value="P:ERAD pathway"/>
    <property type="evidence" value="ECO:0007669"/>
    <property type="project" value="TreeGrafter"/>
</dbReference>
<dbReference type="PANTHER" id="PTHR12555">
    <property type="entry name" value="UBIQUITIN FUSION DEGRADATON PROTEIN 1"/>
    <property type="match status" value="1"/>
</dbReference>
<feature type="domain" description="Ubiquitin fusion degradation protein UFD1 N-terminal subdomain 1" evidence="3">
    <location>
        <begin position="54"/>
        <end position="156"/>
    </location>
</feature>
<comment type="similarity">
    <text evidence="1">Belongs to the UFD1 family.</text>
</comment>
<dbReference type="InterPro" id="IPR004854">
    <property type="entry name" value="Ufd1-like"/>
</dbReference>